<keyword evidence="3 4" id="KW-0443">Lipid metabolism</keyword>
<reference evidence="6 7" key="1">
    <citation type="journal article" date="2011" name="Stand. Genomic Sci.">
        <title>Complete genome sequence of the thermophilic, hydrogen-oxidizing Bacillus tusciae type strain (T2) and reclassification in the new genus, Kyrpidia gen. nov. as Kyrpidia tusciae comb. nov. and emendation of the family Alicyclobacillaceae da Costa and Rainey, 2010.</title>
        <authorList>
            <person name="Klenk H.P."/>
            <person name="Lapidus A."/>
            <person name="Chertkov O."/>
            <person name="Copeland A."/>
            <person name="Del Rio T.G."/>
            <person name="Nolan M."/>
            <person name="Lucas S."/>
            <person name="Chen F."/>
            <person name="Tice H."/>
            <person name="Cheng J.F."/>
            <person name="Han C."/>
            <person name="Bruce D."/>
            <person name="Goodwin L."/>
            <person name="Pitluck S."/>
            <person name="Pati A."/>
            <person name="Ivanova N."/>
            <person name="Mavromatis K."/>
            <person name="Daum C."/>
            <person name="Chen A."/>
            <person name="Palaniappan K."/>
            <person name="Chang Y.J."/>
            <person name="Land M."/>
            <person name="Hauser L."/>
            <person name="Jeffries C.D."/>
            <person name="Detter J.C."/>
            <person name="Rohde M."/>
            <person name="Abt B."/>
            <person name="Pukall R."/>
            <person name="Goker M."/>
            <person name="Bristow J."/>
            <person name="Markowitz V."/>
            <person name="Hugenholtz P."/>
            <person name="Eisen J.A."/>
        </authorList>
    </citation>
    <scope>NUCLEOTIDE SEQUENCE [LARGE SCALE GENOMIC DNA]</scope>
    <source>
        <strain evidence="6 7">DSM 2912</strain>
    </source>
</reference>
<dbReference type="GO" id="GO:0016042">
    <property type="term" value="P:lipid catabolic process"/>
    <property type="evidence" value="ECO:0007669"/>
    <property type="project" value="UniProtKB-UniRule"/>
</dbReference>
<dbReference type="RefSeq" id="WP_013075438.1">
    <property type="nucleotide sequence ID" value="NC_014098.1"/>
</dbReference>
<gene>
    <name evidence="6" type="ordered locus">Btus_1436</name>
</gene>
<sequence>MGRPRIGLALGAGSARGFAHIGVLQVLEEHRIPIDLMAGTSMGALVGSLYASGIGPGDLGKLACSLPRRSWVDPAVPKMGLVLGDKITEVVRFLTKGMALEQMSPPLWVVATDLEAGQRVVFRKGPAFRAVRASISIPGIFVPVVSEGRLLVDGGVIERVPVRTAREMGADVVVAVDVGKGQAGPVRHIFDVILQSIDIMERQIVDVRLPEADVVIQPDLGAIGSTAFSQAEAMIERGREAALHMIPRIRELMGSADGEDGSTAEGA</sequence>
<dbReference type="PANTHER" id="PTHR14226:SF76">
    <property type="entry name" value="NTE FAMILY PROTEIN RSSA"/>
    <property type="match status" value="1"/>
</dbReference>
<keyword evidence="7" id="KW-1185">Reference proteome</keyword>
<dbReference type="InterPro" id="IPR050301">
    <property type="entry name" value="NTE"/>
</dbReference>
<feature type="domain" description="PNPLA" evidence="5">
    <location>
        <begin position="8"/>
        <end position="166"/>
    </location>
</feature>
<evidence type="ECO:0000256" key="2">
    <source>
        <dbReference type="ARBA" id="ARBA00022963"/>
    </source>
</evidence>
<evidence type="ECO:0000259" key="5">
    <source>
        <dbReference type="PROSITE" id="PS51635"/>
    </source>
</evidence>
<feature type="short sequence motif" description="DGA/G" evidence="4">
    <location>
        <begin position="153"/>
        <end position="155"/>
    </location>
</feature>
<feature type="active site" description="Nucleophile" evidence="4">
    <location>
        <position position="41"/>
    </location>
</feature>
<dbReference type="Proteomes" id="UP000002368">
    <property type="component" value="Chromosome"/>
</dbReference>
<protein>
    <submittedName>
        <fullName evidence="6">Patatin</fullName>
    </submittedName>
</protein>
<dbReference type="HOGENOM" id="CLU_047251_4_2_9"/>
<feature type="active site" description="Proton acceptor" evidence="4">
    <location>
        <position position="153"/>
    </location>
</feature>
<dbReference type="InterPro" id="IPR002641">
    <property type="entry name" value="PNPLA_dom"/>
</dbReference>
<dbReference type="STRING" id="562970.Btus_1436"/>
<evidence type="ECO:0000313" key="6">
    <source>
        <dbReference type="EMBL" id="ADG06149.1"/>
    </source>
</evidence>
<dbReference type="Pfam" id="PF01734">
    <property type="entry name" value="Patatin"/>
    <property type="match status" value="1"/>
</dbReference>
<keyword evidence="2 4" id="KW-0442">Lipid degradation</keyword>
<dbReference type="EMBL" id="CP002017">
    <property type="protein sequence ID" value="ADG06149.1"/>
    <property type="molecule type" value="Genomic_DNA"/>
</dbReference>
<dbReference type="InterPro" id="IPR016035">
    <property type="entry name" value="Acyl_Trfase/lysoPLipase"/>
</dbReference>
<name>D5WP90_KYRT2</name>
<dbReference type="AlphaFoldDB" id="D5WP90"/>
<dbReference type="SUPFAM" id="SSF52151">
    <property type="entry name" value="FabD/lysophospholipase-like"/>
    <property type="match status" value="1"/>
</dbReference>
<evidence type="ECO:0000313" key="7">
    <source>
        <dbReference type="Proteomes" id="UP000002368"/>
    </source>
</evidence>
<dbReference type="PROSITE" id="PS51635">
    <property type="entry name" value="PNPLA"/>
    <property type="match status" value="1"/>
</dbReference>
<dbReference type="KEGG" id="bts:Btus_1436"/>
<dbReference type="eggNOG" id="COG1752">
    <property type="taxonomic scope" value="Bacteria"/>
</dbReference>
<keyword evidence="1 4" id="KW-0378">Hydrolase</keyword>
<evidence type="ECO:0000256" key="3">
    <source>
        <dbReference type="ARBA" id="ARBA00023098"/>
    </source>
</evidence>
<feature type="short sequence motif" description="GXSXG" evidence="4">
    <location>
        <begin position="39"/>
        <end position="43"/>
    </location>
</feature>
<proteinExistence type="predicted"/>
<evidence type="ECO:0000256" key="1">
    <source>
        <dbReference type="ARBA" id="ARBA00022801"/>
    </source>
</evidence>
<dbReference type="OrthoDB" id="9770965at2"/>
<dbReference type="Gene3D" id="3.40.1090.10">
    <property type="entry name" value="Cytosolic phospholipase A2 catalytic domain"/>
    <property type="match status" value="1"/>
</dbReference>
<dbReference type="GO" id="GO:0016787">
    <property type="term" value="F:hydrolase activity"/>
    <property type="evidence" value="ECO:0007669"/>
    <property type="project" value="UniProtKB-UniRule"/>
</dbReference>
<accession>D5WP90</accession>
<organism evidence="6 7">
    <name type="scientific">Kyrpidia tusciae (strain DSM 2912 / NBRC 15312 / T2)</name>
    <name type="common">Bacillus tusciae</name>
    <dbReference type="NCBI Taxonomy" id="562970"/>
    <lineage>
        <taxon>Bacteria</taxon>
        <taxon>Bacillati</taxon>
        <taxon>Bacillota</taxon>
        <taxon>Bacilli</taxon>
        <taxon>Bacillales</taxon>
        <taxon>Alicyclobacillaceae</taxon>
        <taxon>Kyrpidia</taxon>
    </lineage>
</organism>
<evidence type="ECO:0000256" key="4">
    <source>
        <dbReference type="PROSITE-ProRule" id="PRU01161"/>
    </source>
</evidence>
<comment type="caution">
    <text evidence="4">Lacks conserved residue(s) required for the propagation of feature annotation.</text>
</comment>
<dbReference type="PANTHER" id="PTHR14226">
    <property type="entry name" value="NEUROPATHY TARGET ESTERASE/SWISS CHEESE D.MELANOGASTER"/>
    <property type="match status" value="1"/>
</dbReference>